<keyword evidence="2" id="KW-1185">Reference proteome</keyword>
<evidence type="ECO:0000313" key="2">
    <source>
        <dbReference type="Proteomes" id="UP000290289"/>
    </source>
</evidence>
<name>A0A498K2R1_MALDO</name>
<accession>A0A498K2R1</accession>
<comment type="caution">
    <text evidence="1">The sequence shown here is derived from an EMBL/GenBank/DDBJ whole genome shotgun (WGS) entry which is preliminary data.</text>
</comment>
<sequence>MLLVCCSPVFVDQLSEFYICHCFVFPSLVWQDLADLGCCQFLDSLLCLPCDMGSSQCVEGPKSPPPADDSATAVGEVIVDTKCWRHVDCEFAVQCPPGDIKFCVRGNCECVEGPKDPPPADEALKCVSLLLRASAEVEAEDKTVDTKLCLRDVDCEYVITCPPGGLKLCNTITRECICIGGQTGPPLSVEAPNSAVAVEGPVTLIADTEWKAKKLKRASESSVSSPN</sequence>
<organism evidence="1 2">
    <name type="scientific">Malus domestica</name>
    <name type="common">Apple</name>
    <name type="synonym">Pyrus malus</name>
    <dbReference type="NCBI Taxonomy" id="3750"/>
    <lineage>
        <taxon>Eukaryota</taxon>
        <taxon>Viridiplantae</taxon>
        <taxon>Streptophyta</taxon>
        <taxon>Embryophyta</taxon>
        <taxon>Tracheophyta</taxon>
        <taxon>Spermatophyta</taxon>
        <taxon>Magnoliopsida</taxon>
        <taxon>eudicotyledons</taxon>
        <taxon>Gunneridae</taxon>
        <taxon>Pentapetalae</taxon>
        <taxon>rosids</taxon>
        <taxon>fabids</taxon>
        <taxon>Rosales</taxon>
        <taxon>Rosaceae</taxon>
        <taxon>Amygdaloideae</taxon>
        <taxon>Maleae</taxon>
        <taxon>Malus</taxon>
    </lineage>
</organism>
<dbReference type="EMBL" id="RDQH01000330">
    <property type="protein sequence ID" value="RXI02459.1"/>
    <property type="molecule type" value="Genomic_DNA"/>
</dbReference>
<dbReference type="Proteomes" id="UP000290289">
    <property type="component" value="Chromosome 4"/>
</dbReference>
<proteinExistence type="predicted"/>
<reference evidence="1 2" key="1">
    <citation type="submission" date="2018-10" db="EMBL/GenBank/DDBJ databases">
        <title>A high-quality apple genome assembly.</title>
        <authorList>
            <person name="Hu J."/>
        </authorList>
    </citation>
    <scope>NUCLEOTIDE SEQUENCE [LARGE SCALE GENOMIC DNA]</scope>
    <source>
        <strain evidence="2">cv. HFTH1</strain>
        <tissue evidence="1">Young leaf</tissue>
    </source>
</reference>
<protein>
    <submittedName>
        <fullName evidence="1">Uncharacterized protein</fullName>
    </submittedName>
</protein>
<dbReference type="AlphaFoldDB" id="A0A498K2R1"/>
<evidence type="ECO:0000313" key="1">
    <source>
        <dbReference type="EMBL" id="RXI02459.1"/>
    </source>
</evidence>
<gene>
    <name evidence="1" type="ORF">DVH24_030388</name>
</gene>